<comment type="subcellular location">
    <subcellularLocation>
        <location evidence="1">Cell membrane</location>
        <topology evidence="1">Multi-pass membrane protein</topology>
    </subcellularLocation>
</comment>
<dbReference type="Pfam" id="PF13396">
    <property type="entry name" value="PLDc_N"/>
    <property type="match status" value="1"/>
</dbReference>
<protein>
    <recommendedName>
        <fullName evidence="7">Cardiolipin synthase N-terminal domain-containing protein</fullName>
    </recommendedName>
</protein>
<dbReference type="Proteomes" id="UP001320148">
    <property type="component" value="Chromosome"/>
</dbReference>
<keyword evidence="5 6" id="KW-0472">Membrane</keyword>
<evidence type="ECO:0000259" key="7">
    <source>
        <dbReference type="Pfam" id="PF13396"/>
    </source>
</evidence>
<evidence type="ECO:0000256" key="4">
    <source>
        <dbReference type="ARBA" id="ARBA00022989"/>
    </source>
</evidence>
<dbReference type="RefSeq" id="WP_236889180.1">
    <property type="nucleotide sequence ID" value="NZ_AP024488.1"/>
</dbReference>
<keyword evidence="2" id="KW-1003">Cell membrane</keyword>
<organism evidence="8 9">
    <name type="scientific">Desulfoluna limicola</name>
    <dbReference type="NCBI Taxonomy" id="2810562"/>
    <lineage>
        <taxon>Bacteria</taxon>
        <taxon>Pseudomonadati</taxon>
        <taxon>Thermodesulfobacteriota</taxon>
        <taxon>Desulfobacteria</taxon>
        <taxon>Desulfobacterales</taxon>
        <taxon>Desulfolunaceae</taxon>
        <taxon>Desulfoluna</taxon>
    </lineage>
</organism>
<accession>A0ABN6F8I7</accession>
<keyword evidence="4 6" id="KW-1133">Transmembrane helix</keyword>
<dbReference type="InterPro" id="IPR027379">
    <property type="entry name" value="CLS_N"/>
</dbReference>
<keyword evidence="9" id="KW-1185">Reference proteome</keyword>
<feature type="transmembrane region" description="Helical" evidence="6">
    <location>
        <begin position="12"/>
        <end position="30"/>
    </location>
</feature>
<dbReference type="EMBL" id="AP024488">
    <property type="protein sequence ID" value="BCS97777.1"/>
    <property type="molecule type" value="Genomic_DNA"/>
</dbReference>
<evidence type="ECO:0000256" key="6">
    <source>
        <dbReference type="SAM" id="Phobius"/>
    </source>
</evidence>
<feature type="transmembrane region" description="Helical" evidence="6">
    <location>
        <begin position="42"/>
        <end position="61"/>
    </location>
</feature>
<gene>
    <name evidence="8" type="ORF">DSLASN_34090</name>
</gene>
<keyword evidence="3 6" id="KW-0812">Transmembrane</keyword>
<evidence type="ECO:0000256" key="2">
    <source>
        <dbReference type="ARBA" id="ARBA00022475"/>
    </source>
</evidence>
<reference evidence="8 9" key="1">
    <citation type="submission" date="2021-02" db="EMBL/GenBank/DDBJ databases">
        <title>Complete genome of Desulfoluna sp. strain ASN36.</title>
        <authorList>
            <person name="Takahashi A."/>
            <person name="Kojima H."/>
            <person name="Fukui M."/>
        </authorList>
    </citation>
    <scope>NUCLEOTIDE SEQUENCE [LARGE SCALE GENOMIC DNA]</scope>
    <source>
        <strain evidence="8 9">ASN36</strain>
    </source>
</reference>
<feature type="domain" description="Cardiolipin synthase N-terminal" evidence="7">
    <location>
        <begin position="21"/>
        <end position="62"/>
    </location>
</feature>
<evidence type="ECO:0000256" key="3">
    <source>
        <dbReference type="ARBA" id="ARBA00022692"/>
    </source>
</evidence>
<evidence type="ECO:0000313" key="8">
    <source>
        <dbReference type="EMBL" id="BCS97777.1"/>
    </source>
</evidence>
<evidence type="ECO:0000256" key="1">
    <source>
        <dbReference type="ARBA" id="ARBA00004651"/>
    </source>
</evidence>
<name>A0ABN6F8I7_9BACT</name>
<evidence type="ECO:0000313" key="9">
    <source>
        <dbReference type="Proteomes" id="UP001320148"/>
    </source>
</evidence>
<proteinExistence type="predicted"/>
<sequence length="74" mass="8230">MNAMTGSTLGTWIVIGFVFFALTMLAFVDVARKDFGTTGKKALWAIVALIPFVGWLIYFVLGMRRGTVPTREEQ</sequence>
<evidence type="ECO:0000256" key="5">
    <source>
        <dbReference type="ARBA" id="ARBA00023136"/>
    </source>
</evidence>